<proteinExistence type="predicted"/>
<name>A0A1C3E9U1_9PLAN</name>
<dbReference type="RefSeq" id="WP_068848875.1">
    <property type="nucleotide sequence ID" value="NZ_LYDR01000116.1"/>
</dbReference>
<dbReference type="AlphaFoldDB" id="A0A1C3E9U1"/>
<comment type="caution">
    <text evidence="1">The sequence shown here is derived from an EMBL/GenBank/DDBJ whole genome shotgun (WGS) entry which is preliminary data.</text>
</comment>
<keyword evidence="2" id="KW-1185">Reference proteome</keyword>
<evidence type="ECO:0000313" key="1">
    <source>
        <dbReference type="EMBL" id="ODA29984.1"/>
    </source>
</evidence>
<dbReference type="Gene3D" id="2.60.40.10">
    <property type="entry name" value="Immunoglobulins"/>
    <property type="match status" value="1"/>
</dbReference>
<protein>
    <recommendedName>
        <fullName evidence="3">Cadherin domain-containing protein</fullName>
    </recommendedName>
</protein>
<dbReference type="Gene3D" id="3.30.70.60">
    <property type="match status" value="1"/>
</dbReference>
<sequence length="598" mass="65456">MNTRERNLLIGLGGAAILYVAYGYIYPAVMAPITDRQNKLAEVTDKVDKSDAEILQLLQKRKQLGQWKAVSLPADPPTTKRPDALNAQRLYLNWLGSIAEKSRLQRVKTAPERRQTKPNLYISVAISLTGEGTAAQISDFLARLELAPLLHRVNRVRIESTDVTGNPPFKIDLELEGIVFPESRPRNTLFPETSLKETMAAGSTELTVADPLAIRLPTPFEILVGDERRQVQAINTTTGVWKLQKSPSNKAFPAGTIVQVPSAPPEAMITALASQIQSGWRFLKPVPPAKYDPRIEAQGEAVLLTGTPLRQTIELKGTAGSTPTLKPTGTWPAGLSFDAQSRRITGELPKGSASAETSKNELTLTFDVLPEKDAFPTVERSIRFTIKDPNTPPEIAATSKLLPAVAGRVWKLEPQATDRETPREKLKWSAVSLIEGMSFDSKTGKIEWIPSVSAEPGSKSVELRVTDDSNPPLATTRVFNFELSEDLPQYTYLIAVIEGPVSSETTAGNTAPANSYNSSAGMEVWFFDRLQSRKLVMLPGTPQVIGDLEFVIQEATPQQIILLVNGQRQRLELGKNLRELLPLETAATGTSAPSTDTR</sequence>
<evidence type="ECO:0008006" key="3">
    <source>
        <dbReference type="Google" id="ProtNLM"/>
    </source>
</evidence>
<evidence type="ECO:0000313" key="2">
    <source>
        <dbReference type="Proteomes" id="UP000094828"/>
    </source>
</evidence>
<dbReference type="InterPro" id="IPR013783">
    <property type="entry name" value="Ig-like_fold"/>
</dbReference>
<dbReference type="Proteomes" id="UP000094828">
    <property type="component" value="Unassembled WGS sequence"/>
</dbReference>
<dbReference type="OrthoDB" id="213434at2"/>
<dbReference type="STRING" id="1841610.A6X21_06490"/>
<dbReference type="EMBL" id="LYDR01000116">
    <property type="protein sequence ID" value="ODA29984.1"/>
    <property type="molecule type" value="Genomic_DNA"/>
</dbReference>
<dbReference type="InterPro" id="IPR014717">
    <property type="entry name" value="Transl_elong_EF1B/ribsomal_bS6"/>
</dbReference>
<organism evidence="1 2">
    <name type="scientific">Planctopirus hydrillae</name>
    <dbReference type="NCBI Taxonomy" id="1841610"/>
    <lineage>
        <taxon>Bacteria</taxon>
        <taxon>Pseudomonadati</taxon>
        <taxon>Planctomycetota</taxon>
        <taxon>Planctomycetia</taxon>
        <taxon>Planctomycetales</taxon>
        <taxon>Planctomycetaceae</taxon>
        <taxon>Planctopirus</taxon>
    </lineage>
</organism>
<accession>A0A1C3E9U1</accession>
<gene>
    <name evidence="1" type="ORF">A6X21_06490</name>
</gene>
<reference evidence="1 2" key="1">
    <citation type="submission" date="2016-05" db="EMBL/GenBank/DDBJ databases">
        <title>Genomic and physiological characterization of Planctopirus sp. isolated from fresh water lake.</title>
        <authorList>
            <person name="Subhash Y."/>
            <person name="Ramana C."/>
        </authorList>
    </citation>
    <scope>NUCLEOTIDE SEQUENCE [LARGE SCALE GENOMIC DNA]</scope>
    <source>
        <strain evidence="1 2">JC280</strain>
    </source>
</reference>